<proteinExistence type="predicted"/>
<dbReference type="SUPFAM" id="SSF56300">
    <property type="entry name" value="Metallo-dependent phosphatases"/>
    <property type="match status" value="1"/>
</dbReference>
<comment type="caution">
    <text evidence="2">The sequence shown here is derived from an EMBL/GenBank/DDBJ whole genome shotgun (WGS) entry which is preliminary data.</text>
</comment>
<dbReference type="GO" id="GO:0016787">
    <property type="term" value="F:hydrolase activity"/>
    <property type="evidence" value="ECO:0007669"/>
    <property type="project" value="InterPro"/>
</dbReference>
<evidence type="ECO:0000313" key="2">
    <source>
        <dbReference type="EMBL" id="NDU94400.1"/>
    </source>
</evidence>
<sequence length="234" mass="26472">MKFLAIGDIHGRTVWKEADIHAYDRVIFLGDYVDSPIFDDDGIYNNLNDLINVKQQQPDKITLLIGNHDAHYLHYPHYRCSGFRAWAQPGLSALFDKHRTLFQVAYQHGSYILTHAGITNKWLARLLAKIGHVGDTFTPGYNLAELINYIHQQSVATQSVLFDVGPKRGGHHPFGGPVWADRSETSADYLTGYHQIVGHTPTDTFRTIGNELGSITYVDILQTRTAFYEFVIPD</sequence>
<evidence type="ECO:0000259" key="1">
    <source>
        <dbReference type="Pfam" id="PF00149"/>
    </source>
</evidence>
<dbReference type="Gene3D" id="3.60.21.10">
    <property type="match status" value="1"/>
</dbReference>
<dbReference type="RefSeq" id="WP_163944342.1">
    <property type="nucleotide sequence ID" value="NZ_JAAFZH010000002.1"/>
</dbReference>
<dbReference type="InterPro" id="IPR004843">
    <property type="entry name" value="Calcineurin-like_PHP"/>
</dbReference>
<gene>
    <name evidence="2" type="ORF">GK108_05900</name>
</gene>
<dbReference type="AlphaFoldDB" id="A0A6L9L221"/>
<name>A0A6L9L221_9BACT</name>
<protein>
    <submittedName>
        <fullName evidence="2">Metallophosphoesterase</fullName>
    </submittedName>
</protein>
<evidence type="ECO:0000313" key="3">
    <source>
        <dbReference type="Proteomes" id="UP000474175"/>
    </source>
</evidence>
<dbReference type="EMBL" id="JAAFZH010000002">
    <property type="protein sequence ID" value="NDU94400.1"/>
    <property type="molecule type" value="Genomic_DNA"/>
</dbReference>
<organism evidence="2 3">
    <name type="scientific">Spirosoma terrae</name>
    <dbReference type="NCBI Taxonomy" id="1968276"/>
    <lineage>
        <taxon>Bacteria</taxon>
        <taxon>Pseudomonadati</taxon>
        <taxon>Bacteroidota</taxon>
        <taxon>Cytophagia</taxon>
        <taxon>Cytophagales</taxon>
        <taxon>Cytophagaceae</taxon>
        <taxon>Spirosoma</taxon>
    </lineage>
</organism>
<keyword evidence="3" id="KW-1185">Reference proteome</keyword>
<feature type="domain" description="Calcineurin-like phosphoesterase" evidence="1">
    <location>
        <begin position="1"/>
        <end position="200"/>
    </location>
</feature>
<accession>A0A6L9L221</accession>
<dbReference type="Pfam" id="PF00149">
    <property type="entry name" value="Metallophos"/>
    <property type="match status" value="1"/>
</dbReference>
<dbReference type="Proteomes" id="UP000474175">
    <property type="component" value="Unassembled WGS sequence"/>
</dbReference>
<reference evidence="2 3" key="1">
    <citation type="submission" date="2020-02" db="EMBL/GenBank/DDBJ databases">
        <title>Draft genome sequence of two Spirosoma agri KCTC 52727 and Spirosoma terrae KCTC 52035.</title>
        <authorList>
            <person name="Rojas J."/>
            <person name="Ambika Manirajan B."/>
            <person name="Suarez C."/>
            <person name="Ratering S."/>
            <person name="Schnell S."/>
        </authorList>
    </citation>
    <scope>NUCLEOTIDE SEQUENCE [LARGE SCALE GENOMIC DNA]</scope>
    <source>
        <strain evidence="2 3">KCTC 52035</strain>
    </source>
</reference>
<dbReference type="InterPro" id="IPR029052">
    <property type="entry name" value="Metallo-depent_PP-like"/>
</dbReference>